<name>A0ABV6FEI5_9BURK</name>
<keyword evidence="3" id="KW-1185">Reference proteome</keyword>
<sequence>MKFHLSCLALAIAPVCVAQEAVPQTSAGQAPVQASLTMRDPAFLEVSYRVPASCAALDFRNEGWRPGMGADVRKDWQAADDCTEFDGKQLRRKHPSCTALRLRVPASNRTADRVYP</sequence>
<organism evidence="2 3">
    <name type="scientific">Massilia consociata</name>
    <dbReference type="NCBI Taxonomy" id="760117"/>
    <lineage>
        <taxon>Bacteria</taxon>
        <taxon>Pseudomonadati</taxon>
        <taxon>Pseudomonadota</taxon>
        <taxon>Betaproteobacteria</taxon>
        <taxon>Burkholderiales</taxon>
        <taxon>Oxalobacteraceae</taxon>
        <taxon>Telluria group</taxon>
        <taxon>Massilia</taxon>
    </lineage>
</organism>
<protein>
    <submittedName>
        <fullName evidence="2">Uncharacterized protein</fullName>
    </submittedName>
</protein>
<feature type="chain" id="PRO_5045101136" evidence="1">
    <location>
        <begin position="19"/>
        <end position="116"/>
    </location>
</feature>
<evidence type="ECO:0000313" key="3">
    <source>
        <dbReference type="Proteomes" id="UP001589773"/>
    </source>
</evidence>
<gene>
    <name evidence="2" type="ORF">ACFFJK_08540</name>
</gene>
<accession>A0ABV6FEI5</accession>
<feature type="signal peptide" evidence="1">
    <location>
        <begin position="1"/>
        <end position="18"/>
    </location>
</feature>
<evidence type="ECO:0000256" key="1">
    <source>
        <dbReference type="SAM" id="SignalP"/>
    </source>
</evidence>
<dbReference type="Proteomes" id="UP001589773">
    <property type="component" value="Unassembled WGS sequence"/>
</dbReference>
<reference evidence="2 3" key="1">
    <citation type="submission" date="2024-09" db="EMBL/GenBank/DDBJ databases">
        <authorList>
            <person name="Sun Q."/>
            <person name="Mori K."/>
        </authorList>
    </citation>
    <scope>NUCLEOTIDE SEQUENCE [LARGE SCALE GENOMIC DNA]</scope>
    <source>
        <strain evidence="2 3">CCM 7792</strain>
    </source>
</reference>
<dbReference type="RefSeq" id="WP_379678760.1">
    <property type="nucleotide sequence ID" value="NZ_JBHLWP010000009.1"/>
</dbReference>
<comment type="caution">
    <text evidence="2">The sequence shown here is derived from an EMBL/GenBank/DDBJ whole genome shotgun (WGS) entry which is preliminary data.</text>
</comment>
<keyword evidence="1" id="KW-0732">Signal</keyword>
<proteinExistence type="predicted"/>
<evidence type="ECO:0000313" key="2">
    <source>
        <dbReference type="EMBL" id="MFC0251934.1"/>
    </source>
</evidence>
<dbReference type="EMBL" id="JBHLWP010000009">
    <property type="protein sequence ID" value="MFC0251934.1"/>
    <property type="molecule type" value="Genomic_DNA"/>
</dbReference>